<protein>
    <recommendedName>
        <fullName evidence="2">DUF1707 domain-containing protein</fullName>
    </recommendedName>
</protein>
<dbReference type="InterPro" id="IPR012551">
    <property type="entry name" value="DUF1707_SHOCT-like"/>
</dbReference>
<feature type="domain" description="DUF1707" evidence="2">
    <location>
        <begin position="11"/>
        <end position="63"/>
    </location>
</feature>
<organism evidence="3 4">
    <name type="scientific">Subtercola boreus</name>
    <dbReference type="NCBI Taxonomy" id="120213"/>
    <lineage>
        <taxon>Bacteria</taxon>
        <taxon>Bacillati</taxon>
        <taxon>Actinomycetota</taxon>
        <taxon>Actinomycetes</taxon>
        <taxon>Micrococcales</taxon>
        <taxon>Microbacteriaceae</taxon>
        <taxon>Subtercola</taxon>
    </lineage>
</organism>
<feature type="transmembrane region" description="Helical" evidence="1">
    <location>
        <begin position="104"/>
        <end position="127"/>
    </location>
</feature>
<evidence type="ECO:0000313" key="3">
    <source>
        <dbReference type="EMBL" id="RFA28621.1"/>
    </source>
</evidence>
<dbReference type="EMBL" id="NBXE01000008">
    <property type="protein sequence ID" value="RFA28621.1"/>
    <property type="molecule type" value="Genomic_DNA"/>
</dbReference>
<feature type="transmembrane region" description="Helical" evidence="1">
    <location>
        <begin position="133"/>
        <end position="150"/>
    </location>
</feature>
<keyword evidence="1" id="KW-0472">Membrane</keyword>
<proteinExistence type="predicted"/>
<comment type="caution">
    <text evidence="3">The sequence shown here is derived from an EMBL/GenBank/DDBJ whole genome shotgun (WGS) entry which is preliminary data.</text>
</comment>
<dbReference type="RefSeq" id="WP_116417417.1">
    <property type="nucleotide sequence ID" value="NZ_NBXC01000008.1"/>
</dbReference>
<name>A0A3E0WEH6_9MICO</name>
<dbReference type="AlphaFoldDB" id="A0A3E0WEH6"/>
<evidence type="ECO:0000259" key="2">
    <source>
        <dbReference type="Pfam" id="PF08044"/>
    </source>
</evidence>
<sequence>MTDQGAYGGAVRLSNAERDRAVARLNANQRDGRLSAAEFDERVGAVRSAVTQADLEPIFRDLPQDDRQSEARPAEFAPAALGYGASAKAIPDPQARRGPLGGRLGTVAVSLSPLVATVLFFITSALVGWNFSWLWFLLVPVTGAIVYAAGTRDSDRDRDPYRDPS</sequence>
<gene>
    <name evidence="3" type="ORF">B7R25_02510</name>
</gene>
<dbReference type="Pfam" id="PF08044">
    <property type="entry name" value="DUF1707"/>
    <property type="match status" value="1"/>
</dbReference>
<keyword evidence="1" id="KW-0812">Transmembrane</keyword>
<dbReference type="Proteomes" id="UP000257080">
    <property type="component" value="Unassembled WGS sequence"/>
</dbReference>
<keyword evidence="1" id="KW-1133">Transmembrane helix</keyword>
<evidence type="ECO:0000256" key="1">
    <source>
        <dbReference type="SAM" id="Phobius"/>
    </source>
</evidence>
<dbReference type="OrthoDB" id="3534574at2"/>
<evidence type="ECO:0000313" key="4">
    <source>
        <dbReference type="Proteomes" id="UP000257080"/>
    </source>
</evidence>
<reference evidence="3 4" key="1">
    <citation type="submission" date="2017-04" db="EMBL/GenBank/DDBJ databases">
        <title>Comparative genome analysis of Subtercola boreus.</title>
        <authorList>
            <person name="Cho Y.-J."/>
            <person name="Cho A."/>
            <person name="Kim O.-S."/>
            <person name="Lee J.-I."/>
        </authorList>
    </citation>
    <scope>NUCLEOTIDE SEQUENCE [LARGE SCALE GENOMIC DNA]</scope>
    <source>
        <strain evidence="3 4">P28004</strain>
    </source>
</reference>
<accession>A0A3E0WEH6</accession>